<proteinExistence type="predicted"/>
<dbReference type="EMBL" id="JAUHMF010000002">
    <property type="protein sequence ID" value="MDT8898837.1"/>
    <property type="molecule type" value="Genomic_DNA"/>
</dbReference>
<feature type="chain" id="PRO_5046550834" evidence="1">
    <location>
        <begin position="24"/>
        <end position="178"/>
    </location>
</feature>
<protein>
    <submittedName>
        <fullName evidence="2">Uncharacterized protein</fullName>
    </submittedName>
</protein>
<sequence>MIRRLVFLLMVLALLLSLNLVTANANGLEANTHNWKRSPQGTYYIAIPFESVSESQPPKDIYTISAGGCKIFTKGIDIYNSLQIKVATYAQEISWCYDGQKITSLSHTRWGTVNFPIYQFNGNIGNTESGGKGQALYRAWTQGSFCEIAPGMGCVWNFYPWVDQYVFSDGSYWGNAGW</sequence>
<feature type="signal peptide" evidence="1">
    <location>
        <begin position="1"/>
        <end position="23"/>
    </location>
</feature>
<keyword evidence="1" id="KW-0732">Signal</keyword>
<comment type="caution">
    <text evidence="2">The sequence shown here is derived from an EMBL/GenBank/DDBJ whole genome shotgun (WGS) entry which is preliminary data.</text>
</comment>
<name>A0ABU3NPS9_9CHLR</name>
<reference evidence="2 3" key="1">
    <citation type="submission" date="2023-07" db="EMBL/GenBank/DDBJ databases">
        <title>Novel species of Thermanaerothrix with wide hydrolytic capabilities.</title>
        <authorList>
            <person name="Zayulina K.S."/>
            <person name="Podosokorskaya O.A."/>
            <person name="Elcheninov A.G."/>
        </authorList>
    </citation>
    <scope>NUCLEOTIDE SEQUENCE [LARGE SCALE GENOMIC DNA]</scope>
    <source>
        <strain evidence="2 3">4228-RoL</strain>
    </source>
</reference>
<gene>
    <name evidence="2" type="ORF">QYE77_11245</name>
</gene>
<accession>A0ABU3NPS9</accession>
<organism evidence="2 3">
    <name type="scientific">Thermanaerothrix solaris</name>
    <dbReference type="NCBI Taxonomy" id="3058434"/>
    <lineage>
        <taxon>Bacteria</taxon>
        <taxon>Bacillati</taxon>
        <taxon>Chloroflexota</taxon>
        <taxon>Anaerolineae</taxon>
        <taxon>Anaerolineales</taxon>
        <taxon>Anaerolineaceae</taxon>
        <taxon>Thermanaerothrix</taxon>
    </lineage>
</organism>
<dbReference type="Proteomes" id="UP001254165">
    <property type="component" value="Unassembled WGS sequence"/>
</dbReference>
<keyword evidence="3" id="KW-1185">Reference proteome</keyword>
<evidence type="ECO:0000313" key="3">
    <source>
        <dbReference type="Proteomes" id="UP001254165"/>
    </source>
</evidence>
<evidence type="ECO:0000256" key="1">
    <source>
        <dbReference type="SAM" id="SignalP"/>
    </source>
</evidence>
<evidence type="ECO:0000313" key="2">
    <source>
        <dbReference type="EMBL" id="MDT8898837.1"/>
    </source>
</evidence>
<dbReference type="RefSeq" id="WP_315625500.1">
    <property type="nucleotide sequence ID" value="NZ_JAUHMF010000002.1"/>
</dbReference>